<proteinExistence type="predicted"/>
<organism evidence="2 3">
    <name type="scientific">Flavobacterium arsenatis</name>
    <dbReference type="NCBI Taxonomy" id="1484332"/>
    <lineage>
        <taxon>Bacteria</taxon>
        <taxon>Pseudomonadati</taxon>
        <taxon>Bacteroidota</taxon>
        <taxon>Flavobacteriia</taxon>
        <taxon>Flavobacteriales</taxon>
        <taxon>Flavobacteriaceae</taxon>
        <taxon>Flavobacterium</taxon>
    </lineage>
</organism>
<dbReference type="Proteomes" id="UP001255185">
    <property type="component" value="Unassembled WGS sequence"/>
</dbReference>
<sequence length="245" mass="27968">METKKTSTSEKGHAKNIANGLLLITHIEDMSETYNPSNPNLQLVKLQELHTEASKEQSKVNTSLSPYSLAVDQREEIFAPLSKKLTKLKKAYKSTLDVSTAQVEDFMTISRKIKGTSKPAKINENDTSEEKKQHSTSQLSYDQRTNNYEILISLLENTPNYKPNETEYQVDTLKNEREEMLKLTKNVGKTFVPLNNARSSRNNIMYITKDNYVETFTKAKDYLATILDTKSSQYKAIAKINFKKP</sequence>
<accession>A0ABU1TRJ4</accession>
<feature type="region of interest" description="Disordered" evidence="1">
    <location>
        <begin position="116"/>
        <end position="140"/>
    </location>
</feature>
<reference evidence="2 3" key="1">
    <citation type="submission" date="2023-07" db="EMBL/GenBank/DDBJ databases">
        <title>Sorghum-associated microbial communities from plants grown in Nebraska, USA.</title>
        <authorList>
            <person name="Schachtman D."/>
        </authorList>
    </citation>
    <scope>NUCLEOTIDE SEQUENCE [LARGE SCALE GENOMIC DNA]</scope>
    <source>
        <strain evidence="2 3">3773</strain>
    </source>
</reference>
<gene>
    <name evidence="2" type="ORF">J2X31_002512</name>
</gene>
<name>A0ABU1TRJ4_9FLAO</name>
<evidence type="ECO:0000313" key="3">
    <source>
        <dbReference type="Proteomes" id="UP001255185"/>
    </source>
</evidence>
<feature type="compositionally biased region" description="Basic and acidic residues" evidence="1">
    <location>
        <begin position="121"/>
        <end position="133"/>
    </location>
</feature>
<dbReference type="RefSeq" id="WP_310027085.1">
    <property type="nucleotide sequence ID" value="NZ_JAVDVI010000010.1"/>
</dbReference>
<keyword evidence="3" id="KW-1185">Reference proteome</keyword>
<evidence type="ECO:0000313" key="2">
    <source>
        <dbReference type="EMBL" id="MDR6968489.1"/>
    </source>
</evidence>
<protein>
    <submittedName>
        <fullName evidence="2">Uncharacterized protein</fullName>
    </submittedName>
</protein>
<evidence type="ECO:0000256" key="1">
    <source>
        <dbReference type="SAM" id="MobiDB-lite"/>
    </source>
</evidence>
<dbReference type="EMBL" id="JAVDVI010000010">
    <property type="protein sequence ID" value="MDR6968489.1"/>
    <property type="molecule type" value="Genomic_DNA"/>
</dbReference>
<comment type="caution">
    <text evidence="2">The sequence shown here is derived from an EMBL/GenBank/DDBJ whole genome shotgun (WGS) entry which is preliminary data.</text>
</comment>